<keyword evidence="1" id="KW-0418">Kinase</keyword>
<dbReference type="GO" id="GO:0016301">
    <property type="term" value="F:kinase activity"/>
    <property type="evidence" value="ECO:0007669"/>
    <property type="project" value="UniProtKB-KW"/>
</dbReference>
<dbReference type="AlphaFoldDB" id="A0A1D6MF26"/>
<protein>
    <submittedName>
        <fullName evidence="1">Casein kinase I isoform delta-like</fullName>
    </submittedName>
</protein>
<name>A0A1D6MF26_MAIZE</name>
<sequence>MVMSSFFSWDADQWSHLNNSFSFLPSRCRARFSNRILLPENLDWIWSPLSIREHISRHPIHPMTVGTREPESISL</sequence>
<reference evidence="1" key="1">
    <citation type="submission" date="2015-12" db="EMBL/GenBank/DDBJ databases">
        <title>Update maize B73 reference genome by single molecule sequencing technologies.</title>
        <authorList>
            <consortium name="Maize Genome Sequencing Project"/>
            <person name="Ware D."/>
        </authorList>
    </citation>
    <scope>NUCLEOTIDE SEQUENCE [LARGE SCALE GENOMIC DNA]</scope>
    <source>
        <tissue evidence="1">Seedling</tissue>
    </source>
</reference>
<proteinExistence type="predicted"/>
<accession>A0A1D6MF26</accession>
<dbReference type="EMBL" id="CM007649">
    <property type="protein sequence ID" value="ONM28230.1"/>
    <property type="molecule type" value="Genomic_DNA"/>
</dbReference>
<evidence type="ECO:0000313" key="1">
    <source>
        <dbReference type="EMBL" id="ONM28230.1"/>
    </source>
</evidence>
<keyword evidence="1" id="KW-0808">Transferase</keyword>
<organism evidence="1">
    <name type="scientific">Zea mays</name>
    <name type="common">Maize</name>
    <dbReference type="NCBI Taxonomy" id="4577"/>
    <lineage>
        <taxon>Eukaryota</taxon>
        <taxon>Viridiplantae</taxon>
        <taxon>Streptophyta</taxon>
        <taxon>Embryophyta</taxon>
        <taxon>Tracheophyta</taxon>
        <taxon>Spermatophyta</taxon>
        <taxon>Magnoliopsida</taxon>
        <taxon>Liliopsida</taxon>
        <taxon>Poales</taxon>
        <taxon>Poaceae</taxon>
        <taxon>PACMAD clade</taxon>
        <taxon>Panicoideae</taxon>
        <taxon>Andropogonodae</taxon>
        <taxon>Andropogoneae</taxon>
        <taxon>Tripsacinae</taxon>
        <taxon>Zea</taxon>
    </lineage>
</organism>
<gene>
    <name evidence="1" type="ORF">ZEAMMB73_Zm00001d039296</name>
</gene>